<accession>A0A225UPV5</accession>
<protein>
    <submittedName>
        <fullName evidence="1">Uncharacterized protein</fullName>
    </submittedName>
</protein>
<keyword evidence="2" id="KW-1185">Reference proteome</keyword>
<dbReference type="AlphaFoldDB" id="A0A225UPV5"/>
<name>A0A225UPV5_9STRA</name>
<dbReference type="EMBL" id="NBNE01013612">
    <property type="protein sequence ID" value="OWY94951.1"/>
    <property type="molecule type" value="Genomic_DNA"/>
</dbReference>
<evidence type="ECO:0000313" key="2">
    <source>
        <dbReference type="Proteomes" id="UP000198211"/>
    </source>
</evidence>
<proteinExistence type="predicted"/>
<dbReference type="Proteomes" id="UP000198211">
    <property type="component" value="Unassembled WGS sequence"/>
</dbReference>
<organism evidence="1 2">
    <name type="scientific">Phytophthora megakarya</name>
    <dbReference type="NCBI Taxonomy" id="4795"/>
    <lineage>
        <taxon>Eukaryota</taxon>
        <taxon>Sar</taxon>
        <taxon>Stramenopiles</taxon>
        <taxon>Oomycota</taxon>
        <taxon>Peronosporomycetes</taxon>
        <taxon>Peronosporales</taxon>
        <taxon>Peronosporaceae</taxon>
        <taxon>Phytophthora</taxon>
    </lineage>
</organism>
<sequence>MRSGFWMTPLPVMSFQHHLTFGSYKLDFVTLSLKPNSQVAQKAVLALPRWSPRHLGKARGHFSYQKMLVHQLLQALLNCRLKEQCRIATSLGYSPRCVDLTMGHVRQQLLTGFINCNLPVTLYEIEQPEKQTAPPLVPGQLADSASLQQYLRLWHSVVCNLRFVDTFFACG</sequence>
<comment type="caution">
    <text evidence="1">The sequence shown here is derived from an EMBL/GenBank/DDBJ whole genome shotgun (WGS) entry which is preliminary data.</text>
</comment>
<gene>
    <name evidence="1" type="ORF">PHMEG_00035178</name>
</gene>
<reference evidence="2" key="1">
    <citation type="submission" date="2017-03" db="EMBL/GenBank/DDBJ databases">
        <title>Phytopthora megakarya and P. palmivora, two closely related causual agents of cacao black pod achieved similar genome size and gene model numbers by different mechanisms.</title>
        <authorList>
            <person name="Ali S."/>
            <person name="Shao J."/>
            <person name="Larry D.J."/>
            <person name="Kronmiller B."/>
            <person name="Shen D."/>
            <person name="Strem M.D."/>
            <person name="Melnick R.L."/>
            <person name="Guiltinan M.J."/>
            <person name="Tyler B.M."/>
            <person name="Meinhardt L.W."/>
            <person name="Bailey B.A."/>
        </authorList>
    </citation>
    <scope>NUCLEOTIDE SEQUENCE [LARGE SCALE GENOMIC DNA]</scope>
    <source>
        <strain evidence="2">zdho120</strain>
    </source>
</reference>
<evidence type="ECO:0000313" key="1">
    <source>
        <dbReference type="EMBL" id="OWY94951.1"/>
    </source>
</evidence>